<name>A0A9P5ZG90_9AGAR</name>
<accession>A0A9P5ZG90</accession>
<dbReference type="AlphaFoldDB" id="A0A9P5ZG90"/>
<dbReference type="EMBL" id="MU155133">
    <property type="protein sequence ID" value="KAF9485864.1"/>
    <property type="molecule type" value="Genomic_DNA"/>
</dbReference>
<reference evidence="2" key="1">
    <citation type="submission" date="2020-11" db="EMBL/GenBank/DDBJ databases">
        <authorList>
            <consortium name="DOE Joint Genome Institute"/>
            <person name="Ahrendt S."/>
            <person name="Riley R."/>
            <person name="Andreopoulos W."/>
            <person name="Labutti K."/>
            <person name="Pangilinan J."/>
            <person name="Ruiz-Duenas F.J."/>
            <person name="Barrasa J.M."/>
            <person name="Sanchez-Garcia M."/>
            <person name="Camarero S."/>
            <person name="Miyauchi S."/>
            <person name="Serrano A."/>
            <person name="Linde D."/>
            <person name="Babiker R."/>
            <person name="Drula E."/>
            <person name="Ayuso-Fernandez I."/>
            <person name="Pacheco R."/>
            <person name="Padilla G."/>
            <person name="Ferreira P."/>
            <person name="Barriuso J."/>
            <person name="Kellner H."/>
            <person name="Castanera R."/>
            <person name="Alfaro M."/>
            <person name="Ramirez L."/>
            <person name="Pisabarro A.G."/>
            <person name="Kuo A."/>
            <person name="Tritt A."/>
            <person name="Lipzen A."/>
            <person name="He G."/>
            <person name="Yan M."/>
            <person name="Ng V."/>
            <person name="Cullen D."/>
            <person name="Martin F."/>
            <person name="Rosso M.-N."/>
            <person name="Henrissat B."/>
            <person name="Hibbett D."/>
            <person name="Martinez A.T."/>
            <person name="Grigoriev I.V."/>
        </authorList>
    </citation>
    <scope>NUCLEOTIDE SEQUENCE</scope>
    <source>
        <strain evidence="2">CIRM-BRFM 674</strain>
    </source>
</reference>
<proteinExistence type="predicted"/>
<evidence type="ECO:0000313" key="2">
    <source>
        <dbReference type="EMBL" id="KAF9485864.1"/>
    </source>
</evidence>
<sequence length="93" mass="10069">MANNRHSYLATVVDVFTAMMNTPLVEPEPTVTPSRPTAIPMKTFSETSRRASSETYQESTASSSSSTSMRHSWGPKSSSVDSIPSNSGVKELK</sequence>
<feature type="compositionally biased region" description="Low complexity" evidence="1">
    <location>
        <begin position="53"/>
        <end position="68"/>
    </location>
</feature>
<comment type="caution">
    <text evidence="2">The sequence shown here is derived from an EMBL/GenBank/DDBJ whole genome shotgun (WGS) entry which is preliminary data.</text>
</comment>
<evidence type="ECO:0000313" key="3">
    <source>
        <dbReference type="Proteomes" id="UP000807469"/>
    </source>
</evidence>
<feature type="compositionally biased region" description="Polar residues" evidence="1">
    <location>
        <begin position="75"/>
        <end position="93"/>
    </location>
</feature>
<organism evidence="2 3">
    <name type="scientific">Pholiota conissans</name>
    <dbReference type="NCBI Taxonomy" id="109636"/>
    <lineage>
        <taxon>Eukaryota</taxon>
        <taxon>Fungi</taxon>
        <taxon>Dikarya</taxon>
        <taxon>Basidiomycota</taxon>
        <taxon>Agaricomycotina</taxon>
        <taxon>Agaricomycetes</taxon>
        <taxon>Agaricomycetidae</taxon>
        <taxon>Agaricales</taxon>
        <taxon>Agaricineae</taxon>
        <taxon>Strophariaceae</taxon>
        <taxon>Pholiota</taxon>
    </lineage>
</organism>
<gene>
    <name evidence="2" type="ORF">BDN70DRAFT_870774</name>
</gene>
<keyword evidence="3" id="KW-1185">Reference proteome</keyword>
<dbReference type="Proteomes" id="UP000807469">
    <property type="component" value="Unassembled WGS sequence"/>
</dbReference>
<feature type="region of interest" description="Disordered" evidence="1">
    <location>
        <begin position="25"/>
        <end position="93"/>
    </location>
</feature>
<evidence type="ECO:0000256" key="1">
    <source>
        <dbReference type="SAM" id="MobiDB-lite"/>
    </source>
</evidence>
<protein>
    <submittedName>
        <fullName evidence="2">Uncharacterized protein</fullName>
    </submittedName>
</protein>